<feature type="domain" description="DUF7637" evidence="1">
    <location>
        <begin position="3"/>
        <end position="67"/>
    </location>
</feature>
<accession>A0A158PF40</accession>
<evidence type="ECO:0000259" key="1">
    <source>
        <dbReference type="Pfam" id="PF24643"/>
    </source>
</evidence>
<proteinExistence type="predicted"/>
<gene>
    <name evidence="2" type="ORF">ACOC_LOCUS2822</name>
</gene>
<dbReference type="Pfam" id="PF24643">
    <property type="entry name" value="DUF7637"/>
    <property type="match status" value="1"/>
</dbReference>
<dbReference type="OrthoDB" id="5862749at2759"/>
<dbReference type="WBParaSite" id="ACOC_0000282101-mRNA-1">
    <property type="protein sequence ID" value="ACOC_0000282101-mRNA-1"/>
    <property type="gene ID" value="ACOC_0000282101"/>
</dbReference>
<sequence>MELQQSRLKLEVPVVGNTLNSPPSYAQLQHRCLSESLRRFEITFEDVVQTALEEPGCERFVIYNYKVGMVIGRWNGSITIVRFREQLYRGRRGQMLCQIRLQYAAVPALMSSRRARDVVLGLYTALPGNPEETLAQKDIVDRTAQKAYSCDRCSYSYISTETASTTVNTQRYDGLIINEKQSNSVICHDRLSINLGIDQVIFFVFLLSKREVLLFFVHD</sequence>
<dbReference type="InterPro" id="IPR056054">
    <property type="entry name" value="DUF7637"/>
</dbReference>
<protein>
    <recommendedName>
        <fullName evidence="1">DUF7637 domain-containing protein</fullName>
    </recommendedName>
</protein>
<dbReference type="Proteomes" id="UP000267027">
    <property type="component" value="Unassembled WGS sequence"/>
</dbReference>
<organism evidence="4">
    <name type="scientific">Angiostrongylus costaricensis</name>
    <name type="common">Nematode worm</name>
    <dbReference type="NCBI Taxonomy" id="334426"/>
    <lineage>
        <taxon>Eukaryota</taxon>
        <taxon>Metazoa</taxon>
        <taxon>Ecdysozoa</taxon>
        <taxon>Nematoda</taxon>
        <taxon>Chromadorea</taxon>
        <taxon>Rhabditida</taxon>
        <taxon>Rhabditina</taxon>
        <taxon>Rhabditomorpha</taxon>
        <taxon>Strongyloidea</taxon>
        <taxon>Metastrongylidae</taxon>
        <taxon>Angiostrongylus</taxon>
    </lineage>
</organism>
<dbReference type="AlphaFoldDB" id="A0A158PF40"/>
<reference evidence="4" key="1">
    <citation type="submission" date="2016-04" db="UniProtKB">
        <authorList>
            <consortium name="WormBaseParasite"/>
        </authorList>
    </citation>
    <scope>IDENTIFICATION</scope>
</reference>
<dbReference type="EMBL" id="UYYA01000648">
    <property type="protein sequence ID" value="VDM54407.1"/>
    <property type="molecule type" value="Genomic_DNA"/>
</dbReference>
<keyword evidence="3" id="KW-1185">Reference proteome</keyword>
<name>A0A158PF40_ANGCS</name>
<evidence type="ECO:0000313" key="3">
    <source>
        <dbReference type="Proteomes" id="UP000267027"/>
    </source>
</evidence>
<reference evidence="2 3" key="2">
    <citation type="submission" date="2018-11" db="EMBL/GenBank/DDBJ databases">
        <authorList>
            <consortium name="Pathogen Informatics"/>
        </authorList>
    </citation>
    <scope>NUCLEOTIDE SEQUENCE [LARGE SCALE GENOMIC DNA]</scope>
    <source>
        <strain evidence="2 3">Costa Rica</strain>
    </source>
</reference>
<evidence type="ECO:0000313" key="2">
    <source>
        <dbReference type="EMBL" id="VDM54407.1"/>
    </source>
</evidence>
<evidence type="ECO:0000313" key="4">
    <source>
        <dbReference type="WBParaSite" id="ACOC_0000282101-mRNA-1"/>
    </source>
</evidence>